<evidence type="ECO:0000256" key="6">
    <source>
        <dbReference type="ARBA" id="ARBA00023242"/>
    </source>
</evidence>
<reference evidence="10" key="2">
    <citation type="journal article" date="2023" name="IMA Fungus">
        <title>Comparative genomic study of the Penicillium genus elucidates a diverse pangenome and 15 lateral gene transfer events.</title>
        <authorList>
            <person name="Petersen C."/>
            <person name="Sorensen T."/>
            <person name="Nielsen M.R."/>
            <person name="Sondergaard T.E."/>
            <person name="Sorensen J.L."/>
            <person name="Fitzpatrick D.A."/>
            <person name="Frisvad J.C."/>
            <person name="Nielsen K.L."/>
        </authorList>
    </citation>
    <scope>NUCLEOTIDE SEQUENCE</scope>
    <source>
        <strain evidence="10">IBT 21472</strain>
    </source>
</reference>
<dbReference type="PROSITE" id="PS50157">
    <property type="entry name" value="ZINC_FINGER_C2H2_2"/>
    <property type="match status" value="2"/>
</dbReference>
<protein>
    <recommendedName>
        <fullName evidence="9">C2H2-type domain-containing protein</fullName>
    </recommendedName>
</protein>
<evidence type="ECO:0000256" key="4">
    <source>
        <dbReference type="ARBA" id="ARBA00022771"/>
    </source>
</evidence>
<evidence type="ECO:0000256" key="2">
    <source>
        <dbReference type="ARBA" id="ARBA00022723"/>
    </source>
</evidence>
<evidence type="ECO:0000313" key="10">
    <source>
        <dbReference type="EMBL" id="KAJ5303649.1"/>
    </source>
</evidence>
<keyword evidence="3" id="KW-0677">Repeat</keyword>
<evidence type="ECO:0000256" key="1">
    <source>
        <dbReference type="ARBA" id="ARBA00004123"/>
    </source>
</evidence>
<comment type="caution">
    <text evidence="10">The sequence shown here is derived from an EMBL/GenBank/DDBJ whole genome shotgun (WGS) entry which is preliminary data.</text>
</comment>
<feature type="region of interest" description="Disordered" evidence="8">
    <location>
        <begin position="218"/>
        <end position="239"/>
    </location>
</feature>
<dbReference type="PANTHER" id="PTHR40626:SF11">
    <property type="entry name" value="ZINC FINGER PROTEIN YPR022C"/>
    <property type="match status" value="1"/>
</dbReference>
<dbReference type="Gene3D" id="3.30.160.60">
    <property type="entry name" value="Classic Zinc Finger"/>
    <property type="match status" value="2"/>
</dbReference>
<dbReference type="Pfam" id="PF04082">
    <property type="entry name" value="Fungal_trans"/>
    <property type="match status" value="1"/>
</dbReference>
<dbReference type="PROSITE" id="PS00028">
    <property type="entry name" value="ZINC_FINGER_C2H2_1"/>
    <property type="match status" value="2"/>
</dbReference>
<sequence length="767" mass="85899">MDTKSRRRRKTSKEERVCPVCAQDFKKAEHLARHLRSHTKEKPFNCPVCNKAFARQDTLLRHSRSHATDDICGCPQVQNDPSINGSHASDLNPELNSNDAAFSGIPEVPLGLDAGSLADNIMAPMSPPKSIDKLTPSLSIGDNNTYPAQLTPLPSLFSLETSDAWKNQPSPPPAVWDYRPDRDWETLLTGDDFDLNAVNLSLLYATADYVPTFDTLPDSEVARPTSQPASRTENEHAKGRALTVQKKWHTFSEATPSGQMTPDQSQEGLIDESYRKRLTERLQQRVQHGILPSTPFLDLSIQAYFSKFHPLFPVVHMPTFRPSTQNSVLLLSICSIGSLFVGSPRAINHGISMFERLNKAILASWDTYVANSGCSNLVALQASIIGQTFGLVMGRPKDLYGIEMFHGMGTHFQAVPYTASRIQPRRYEWGYSRKGLVVMDPNRGQEKACLLEMVNIPVTNFNRIVLGIHIHDAALARIHHHEPILRHSVERLPQISSNELFTAPSAGHWKSLMIESQMRTLSLSSPINNHHQNQPVVIGDFALCAILESISALVCEDCDLHSSRPTTVTKCHDLLIQWHHRYHSSMQGKSSWFCLMMLWHSNFILLHTDLNALECACGREGYDSAQKHLPYVQNWLRSMDAKRCLLHAMLIQKNFESLPAGAEPALHVPMCLYYCGLIWSCFMCFSEDADPVTVGATDHLQFAELRLPGVDSVGTFLEQMGGLQPRKLAMGSLFRVIDLLQRISHWKISQSLASTLLALVEETQDLF</sequence>
<evidence type="ECO:0000256" key="7">
    <source>
        <dbReference type="PROSITE-ProRule" id="PRU00042"/>
    </source>
</evidence>
<reference evidence="10" key="1">
    <citation type="submission" date="2022-12" db="EMBL/GenBank/DDBJ databases">
        <authorList>
            <person name="Petersen C."/>
        </authorList>
    </citation>
    <scope>NUCLEOTIDE SEQUENCE</scope>
    <source>
        <strain evidence="10">IBT 21472</strain>
    </source>
</reference>
<dbReference type="InterPro" id="IPR007219">
    <property type="entry name" value="XnlR_reg_dom"/>
</dbReference>
<keyword evidence="11" id="KW-1185">Reference proteome</keyword>
<feature type="domain" description="C2H2-type" evidence="9">
    <location>
        <begin position="44"/>
        <end position="71"/>
    </location>
</feature>
<evidence type="ECO:0000256" key="3">
    <source>
        <dbReference type="ARBA" id="ARBA00022737"/>
    </source>
</evidence>
<dbReference type="GO" id="GO:0006351">
    <property type="term" value="P:DNA-templated transcription"/>
    <property type="evidence" value="ECO:0007669"/>
    <property type="project" value="InterPro"/>
</dbReference>
<keyword evidence="4 7" id="KW-0863">Zinc-finger</keyword>
<accession>A0A9W9PS31</accession>
<keyword evidence="5" id="KW-0862">Zinc</keyword>
<dbReference type="GO" id="GO:0000981">
    <property type="term" value="F:DNA-binding transcription factor activity, RNA polymerase II-specific"/>
    <property type="evidence" value="ECO:0007669"/>
    <property type="project" value="InterPro"/>
</dbReference>
<dbReference type="CDD" id="cd12148">
    <property type="entry name" value="fungal_TF_MHR"/>
    <property type="match status" value="1"/>
</dbReference>
<name>A0A9W9PS31_9EURO</name>
<dbReference type="InterPro" id="IPR036236">
    <property type="entry name" value="Znf_C2H2_sf"/>
</dbReference>
<dbReference type="GO" id="GO:0005634">
    <property type="term" value="C:nucleus"/>
    <property type="evidence" value="ECO:0007669"/>
    <property type="project" value="UniProtKB-SubCell"/>
</dbReference>
<dbReference type="Proteomes" id="UP001147746">
    <property type="component" value="Unassembled WGS sequence"/>
</dbReference>
<dbReference type="AlphaFoldDB" id="A0A9W9PS31"/>
<evidence type="ECO:0000256" key="5">
    <source>
        <dbReference type="ARBA" id="ARBA00022833"/>
    </source>
</evidence>
<dbReference type="GO" id="GO:0008270">
    <property type="term" value="F:zinc ion binding"/>
    <property type="evidence" value="ECO:0007669"/>
    <property type="project" value="UniProtKB-KW"/>
</dbReference>
<dbReference type="FunFam" id="3.30.160.60:FF:002343">
    <property type="entry name" value="Zinc finger protein 33A"/>
    <property type="match status" value="1"/>
</dbReference>
<dbReference type="InterPro" id="IPR051059">
    <property type="entry name" value="VerF-like"/>
</dbReference>
<organism evidence="10 11">
    <name type="scientific">Penicillium atrosanguineum</name>
    <dbReference type="NCBI Taxonomy" id="1132637"/>
    <lineage>
        <taxon>Eukaryota</taxon>
        <taxon>Fungi</taxon>
        <taxon>Dikarya</taxon>
        <taxon>Ascomycota</taxon>
        <taxon>Pezizomycotina</taxon>
        <taxon>Eurotiomycetes</taxon>
        <taxon>Eurotiomycetidae</taxon>
        <taxon>Eurotiales</taxon>
        <taxon>Aspergillaceae</taxon>
        <taxon>Penicillium</taxon>
    </lineage>
</organism>
<evidence type="ECO:0000313" key="11">
    <source>
        <dbReference type="Proteomes" id="UP001147746"/>
    </source>
</evidence>
<dbReference type="GO" id="GO:0000785">
    <property type="term" value="C:chromatin"/>
    <property type="evidence" value="ECO:0007669"/>
    <property type="project" value="TreeGrafter"/>
</dbReference>
<evidence type="ECO:0000259" key="9">
    <source>
        <dbReference type="PROSITE" id="PS50157"/>
    </source>
</evidence>
<keyword evidence="2" id="KW-0479">Metal-binding</keyword>
<dbReference type="InterPro" id="IPR013087">
    <property type="entry name" value="Znf_C2H2_type"/>
</dbReference>
<proteinExistence type="predicted"/>
<keyword evidence="6" id="KW-0539">Nucleus</keyword>
<dbReference type="GO" id="GO:0000978">
    <property type="term" value="F:RNA polymerase II cis-regulatory region sequence-specific DNA binding"/>
    <property type="evidence" value="ECO:0007669"/>
    <property type="project" value="InterPro"/>
</dbReference>
<comment type="subcellular location">
    <subcellularLocation>
        <location evidence="1">Nucleus</location>
    </subcellularLocation>
</comment>
<dbReference type="SMART" id="SM00355">
    <property type="entry name" value="ZnF_C2H2"/>
    <property type="match status" value="2"/>
</dbReference>
<feature type="domain" description="C2H2-type" evidence="9">
    <location>
        <begin position="16"/>
        <end position="43"/>
    </location>
</feature>
<dbReference type="PANTHER" id="PTHR40626">
    <property type="entry name" value="MIP31509P"/>
    <property type="match status" value="1"/>
</dbReference>
<dbReference type="Pfam" id="PF00096">
    <property type="entry name" value="zf-C2H2"/>
    <property type="match status" value="2"/>
</dbReference>
<evidence type="ECO:0000256" key="8">
    <source>
        <dbReference type="SAM" id="MobiDB-lite"/>
    </source>
</evidence>
<dbReference type="SUPFAM" id="SSF57667">
    <property type="entry name" value="beta-beta-alpha zinc fingers"/>
    <property type="match status" value="1"/>
</dbReference>
<gene>
    <name evidence="10" type="ORF">N7476_010448</name>
</gene>
<dbReference type="EMBL" id="JAPZBO010000009">
    <property type="protein sequence ID" value="KAJ5303649.1"/>
    <property type="molecule type" value="Genomic_DNA"/>
</dbReference>